<comment type="caution">
    <text evidence="5">The sequence shown here is derived from an EMBL/GenBank/DDBJ whole genome shotgun (WGS) entry which is preliminary data.</text>
</comment>
<evidence type="ECO:0000256" key="3">
    <source>
        <dbReference type="ARBA" id="ARBA00022729"/>
    </source>
</evidence>
<name>A0ABT4G5A1_9BACL</name>
<dbReference type="RefSeq" id="WP_036635533.1">
    <property type="nucleotide sequence ID" value="NZ_JAMDMW010000074.1"/>
</dbReference>
<keyword evidence="2" id="KW-0964">Secreted</keyword>
<evidence type="ECO:0000313" key="6">
    <source>
        <dbReference type="Proteomes" id="UP001527099"/>
    </source>
</evidence>
<dbReference type="InterPro" id="IPR022441">
    <property type="entry name" value="Para_beta_helix_rpt-2"/>
</dbReference>
<dbReference type="Gene3D" id="2.160.20.10">
    <property type="entry name" value="Single-stranded right-handed beta-helix, Pectin lyase-like"/>
    <property type="match status" value="1"/>
</dbReference>
<organism evidence="5 6">
    <name type="scientific">Paenibacillus alginolyticus</name>
    <dbReference type="NCBI Taxonomy" id="59839"/>
    <lineage>
        <taxon>Bacteria</taxon>
        <taxon>Bacillati</taxon>
        <taxon>Bacillota</taxon>
        <taxon>Bacilli</taxon>
        <taxon>Bacillales</taxon>
        <taxon>Paenibacillaceae</taxon>
        <taxon>Paenibacillus</taxon>
    </lineage>
</organism>
<dbReference type="PROSITE" id="PS51257">
    <property type="entry name" value="PROKAR_LIPOPROTEIN"/>
    <property type="match status" value="1"/>
</dbReference>
<dbReference type="InterPro" id="IPR052052">
    <property type="entry name" value="Polysaccharide_Lyase_9"/>
</dbReference>
<dbReference type="InterPro" id="IPR006626">
    <property type="entry name" value="PbH1"/>
</dbReference>
<dbReference type="PANTHER" id="PTHR40088:SF2">
    <property type="entry name" value="SECRETED SUGAR HYDROLASE"/>
    <property type="match status" value="1"/>
</dbReference>
<feature type="signal peptide" evidence="4">
    <location>
        <begin position="1"/>
        <end position="25"/>
    </location>
</feature>
<comment type="subcellular location">
    <subcellularLocation>
        <location evidence="1">Secreted</location>
    </subcellularLocation>
</comment>
<reference evidence="5 6" key="1">
    <citation type="submission" date="2022-05" db="EMBL/GenBank/DDBJ databases">
        <title>Genome Sequencing of Bee-Associated Microbes.</title>
        <authorList>
            <person name="Dunlap C."/>
        </authorList>
    </citation>
    <scope>NUCLEOTIDE SEQUENCE [LARGE SCALE GENOMIC DNA]</scope>
    <source>
        <strain evidence="5 6">NRRL B-14421</strain>
    </source>
</reference>
<dbReference type="SUPFAM" id="SSF51126">
    <property type="entry name" value="Pectin lyase-like"/>
    <property type="match status" value="1"/>
</dbReference>
<dbReference type="EMBL" id="JAMDMX010000001">
    <property type="protein sequence ID" value="MCY9691346.1"/>
    <property type="molecule type" value="Genomic_DNA"/>
</dbReference>
<dbReference type="Proteomes" id="UP001527099">
    <property type="component" value="Unassembled WGS sequence"/>
</dbReference>
<dbReference type="SMART" id="SM00710">
    <property type="entry name" value="PbH1"/>
    <property type="match status" value="7"/>
</dbReference>
<evidence type="ECO:0000256" key="1">
    <source>
        <dbReference type="ARBA" id="ARBA00004613"/>
    </source>
</evidence>
<sequence length="477" mass="51285">MSKKTKWVILGACFLTLVSTGTIYACSMVYPNDETASIEEPTAIQLPVAIASGAPARDYYVSPEGNDTNPGTVNEPLVSIQKAIDSVEPGGTVYLLEGSYRQTVRIAKSGSQAQGYITLRNAEGQTAILDGTGVQLVADGAIHIDNASYVRVEGLEISHYRTDSADITPIGIRVSGGGSNIEISGNRINDIGTDAGHGKGGGNAHGIAVYGNTATPLQHLAIIQNELYNLKLGASEAMAINGNVDGFRILQNTVHDNNNIGIDVIGFEGTAPNPDQDQARNGMIAENYVYNISSFGNPAYGNEYSAAGIYVDGGKNITIMNNDVHDNDYGIELASEHAGGLTTEVEVSLNRIYHNRAAGITLGGYDESRGGTSDCIIKENELIENNSHHLGYGEINFAFDTRNNELRNNSIRANEDGLMITNEFPQNEGNTVDFNQYISKEQAHWIWKGEIFDDFSMYQIQTGNDLNSDLSIISSGK</sequence>
<evidence type="ECO:0000313" key="5">
    <source>
        <dbReference type="EMBL" id="MCY9691346.1"/>
    </source>
</evidence>
<keyword evidence="3 4" id="KW-0732">Signal</keyword>
<proteinExistence type="predicted"/>
<evidence type="ECO:0000256" key="4">
    <source>
        <dbReference type="SAM" id="SignalP"/>
    </source>
</evidence>
<keyword evidence="6" id="KW-1185">Reference proteome</keyword>
<gene>
    <name evidence="5" type="ORF">M5X19_00140</name>
</gene>
<feature type="chain" id="PRO_5046940703" evidence="4">
    <location>
        <begin position="26"/>
        <end position="477"/>
    </location>
</feature>
<accession>A0ABT4G5A1</accession>
<dbReference type="InterPro" id="IPR011050">
    <property type="entry name" value="Pectin_lyase_fold/virulence"/>
</dbReference>
<dbReference type="InterPro" id="IPR012334">
    <property type="entry name" value="Pectin_lyas_fold"/>
</dbReference>
<dbReference type="PANTHER" id="PTHR40088">
    <property type="entry name" value="PECTATE LYASE (EUROFUNG)"/>
    <property type="match status" value="1"/>
</dbReference>
<dbReference type="NCBIfam" id="TIGR03804">
    <property type="entry name" value="para_beta_helix"/>
    <property type="match status" value="1"/>
</dbReference>
<evidence type="ECO:0000256" key="2">
    <source>
        <dbReference type="ARBA" id="ARBA00022525"/>
    </source>
</evidence>
<protein>
    <submittedName>
        <fullName evidence="5">Right-handed parallel beta-helix repeat-containing protein</fullName>
    </submittedName>
</protein>